<dbReference type="PANTHER" id="PTHR14456:SF2">
    <property type="entry name" value="INOSITOL-PENTAKISPHOSPHATE 2-KINASE"/>
    <property type="match status" value="1"/>
</dbReference>
<keyword evidence="4 8" id="KW-0808">Transferase</keyword>
<evidence type="ECO:0000256" key="5">
    <source>
        <dbReference type="ARBA" id="ARBA00022741"/>
    </source>
</evidence>
<accession>A0A165TGC8</accession>
<proteinExistence type="predicted"/>
<organism evidence="9 10">
    <name type="scientific">Neolentinus lepideus HHB14362 ss-1</name>
    <dbReference type="NCBI Taxonomy" id="1314782"/>
    <lineage>
        <taxon>Eukaryota</taxon>
        <taxon>Fungi</taxon>
        <taxon>Dikarya</taxon>
        <taxon>Basidiomycota</taxon>
        <taxon>Agaricomycotina</taxon>
        <taxon>Agaricomycetes</taxon>
        <taxon>Gloeophyllales</taxon>
        <taxon>Gloeophyllaceae</taxon>
        <taxon>Neolentinus</taxon>
    </lineage>
</organism>
<keyword evidence="5 8" id="KW-0547">Nucleotide-binding</keyword>
<dbReference type="InterPro" id="IPR009286">
    <property type="entry name" value="Ins_P5_2-kin"/>
</dbReference>
<evidence type="ECO:0000256" key="3">
    <source>
        <dbReference type="ARBA" id="ARBA00014846"/>
    </source>
</evidence>
<dbReference type="EC" id="2.7.1.158" evidence="2 8"/>
<evidence type="ECO:0000256" key="4">
    <source>
        <dbReference type="ARBA" id="ARBA00022679"/>
    </source>
</evidence>
<dbReference type="EMBL" id="KV425566">
    <property type="protein sequence ID" value="KZT26624.1"/>
    <property type="molecule type" value="Genomic_DNA"/>
</dbReference>
<dbReference type="OrthoDB" id="272370at2759"/>
<keyword evidence="7 8" id="KW-0067">ATP-binding</keyword>
<reference evidence="9 10" key="1">
    <citation type="journal article" date="2016" name="Mol. Biol. Evol.">
        <title>Comparative Genomics of Early-Diverging Mushroom-Forming Fungi Provides Insights into the Origins of Lignocellulose Decay Capabilities.</title>
        <authorList>
            <person name="Nagy L.G."/>
            <person name="Riley R."/>
            <person name="Tritt A."/>
            <person name="Adam C."/>
            <person name="Daum C."/>
            <person name="Floudas D."/>
            <person name="Sun H."/>
            <person name="Yadav J.S."/>
            <person name="Pangilinan J."/>
            <person name="Larsson K.H."/>
            <person name="Matsuura K."/>
            <person name="Barry K."/>
            <person name="Labutti K."/>
            <person name="Kuo R."/>
            <person name="Ohm R.A."/>
            <person name="Bhattacharya S.S."/>
            <person name="Shirouzu T."/>
            <person name="Yoshinaga Y."/>
            <person name="Martin F.M."/>
            <person name="Grigoriev I.V."/>
            <person name="Hibbett D.S."/>
        </authorList>
    </citation>
    <scope>NUCLEOTIDE SEQUENCE [LARGE SCALE GENOMIC DNA]</scope>
    <source>
        <strain evidence="9 10">HHB14362 ss-1</strain>
    </source>
</reference>
<evidence type="ECO:0000256" key="1">
    <source>
        <dbReference type="ARBA" id="ARBA00001774"/>
    </source>
</evidence>
<dbReference type="Proteomes" id="UP000076761">
    <property type="component" value="Unassembled WGS sequence"/>
</dbReference>
<dbReference type="GO" id="GO:0035299">
    <property type="term" value="F:inositol-1,3,4,5,6-pentakisphosphate 2-kinase activity"/>
    <property type="evidence" value="ECO:0007669"/>
    <property type="project" value="UniProtKB-EC"/>
</dbReference>
<name>A0A165TGC8_9AGAM</name>
<comment type="domain">
    <text evidence="8">The EXKPK motif is conserved in inositol-pentakisphosphate 2-kinases of both family 1 and 2.</text>
</comment>
<keyword evidence="6 8" id="KW-0418">Kinase</keyword>
<dbReference type="Gene3D" id="3.30.200.110">
    <property type="entry name" value="Inositol-pentakisphosphate 2-kinase, N-lobe"/>
    <property type="match status" value="1"/>
</dbReference>
<dbReference type="Pfam" id="PF06090">
    <property type="entry name" value="Ins_P5_2-kin"/>
    <property type="match status" value="1"/>
</dbReference>
<evidence type="ECO:0000256" key="7">
    <source>
        <dbReference type="ARBA" id="ARBA00022840"/>
    </source>
</evidence>
<dbReference type="InParanoid" id="A0A165TGC8"/>
<dbReference type="PANTHER" id="PTHR14456">
    <property type="entry name" value="INOSITOL POLYPHOSPHATE KINASE 1"/>
    <property type="match status" value="1"/>
</dbReference>
<dbReference type="InterPro" id="IPR043001">
    <property type="entry name" value="IP5_2-K_N_lobe"/>
</dbReference>
<keyword evidence="10" id="KW-1185">Reference proteome</keyword>
<comment type="catalytic activity">
    <reaction evidence="1 8">
        <text>1D-myo-inositol 1,3,4,5,6-pentakisphosphate + ATP = 1D-myo-inositol hexakisphosphate + ADP + H(+)</text>
        <dbReference type="Rhea" id="RHEA:20313"/>
        <dbReference type="ChEBI" id="CHEBI:15378"/>
        <dbReference type="ChEBI" id="CHEBI:30616"/>
        <dbReference type="ChEBI" id="CHEBI:57733"/>
        <dbReference type="ChEBI" id="CHEBI:58130"/>
        <dbReference type="ChEBI" id="CHEBI:456216"/>
        <dbReference type="EC" id="2.7.1.158"/>
    </reaction>
</comment>
<evidence type="ECO:0000313" key="9">
    <source>
        <dbReference type="EMBL" id="KZT26624.1"/>
    </source>
</evidence>
<evidence type="ECO:0000256" key="2">
    <source>
        <dbReference type="ARBA" id="ARBA00012023"/>
    </source>
</evidence>
<sequence length="450" mass="50493">MFPTGFIHTVLDTNPKDWSYLSEGGATMVLSYRGPPDPRFDGMVLRLKKTAVLPLNSQLDNALTTGLLTRVHDDTGDKREGNYEDPGISSIQCQNKIIRQLIPERYLPRLSLIRTDPVWLSQLADLIQPSRPVLRCQHDVIDTLSNQAILATDLTAGEGWSVEIKPKWGFLPNPTHLSSDTKSVKTRTCRYCMHSYLKSLKGQTAADTFCPLDLYSGRKERVATALGALWDEWISKAGHINSLKVFLGGRILQANDPTSMMDLRHAMLESSPGCLCSEKMELRELFVARLTSVIISSRVLAMISKLQRSFDPLDIEGLSCLWAKHRGTVGDAREVLPAGPEPTLDEYVAFVERYLTSGAATDHDHPDVQDLWYYTVMHLLSGIFKDCSIIVRPGLDRRELGCSAEPVTIIDLDRKPIRKLRHWAELDREIVGAYRSSGLDKRCMDEGRDS</sequence>
<dbReference type="AlphaFoldDB" id="A0A165TGC8"/>
<comment type="function">
    <text evidence="8">Phosphorylates Ins(1,3,4,5,6)P5 at position 2 to form Ins(1,2,3,4,5,6)P6 (InsP6 or phytate).</text>
</comment>
<dbReference type="GO" id="GO:0005524">
    <property type="term" value="F:ATP binding"/>
    <property type="evidence" value="ECO:0007669"/>
    <property type="project" value="UniProtKB-KW"/>
</dbReference>
<dbReference type="STRING" id="1314782.A0A165TGC8"/>
<evidence type="ECO:0000256" key="8">
    <source>
        <dbReference type="RuleBase" id="RU364126"/>
    </source>
</evidence>
<gene>
    <name evidence="9" type="ORF">NEOLEDRAFT_1132166</name>
</gene>
<evidence type="ECO:0000313" key="10">
    <source>
        <dbReference type="Proteomes" id="UP000076761"/>
    </source>
</evidence>
<protein>
    <recommendedName>
        <fullName evidence="3 8">Inositol-pentakisphosphate 2-kinase</fullName>
        <ecNumber evidence="2 8">2.7.1.158</ecNumber>
    </recommendedName>
</protein>
<evidence type="ECO:0000256" key="6">
    <source>
        <dbReference type="ARBA" id="ARBA00022777"/>
    </source>
</evidence>
<dbReference type="GO" id="GO:0032958">
    <property type="term" value="P:inositol phosphate biosynthetic process"/>
    <property type="evidence" value="ECO:0007669"/>
    <property type="project" value="TreeGrafter"/>
</dbReference>
<dbReference type="GO" id="GO:0005634">
    <property type="term" value="C:nucleus"/>
    <property type="evidence" value="ECO:0007669"/>
    <property type="project" value="TreeGrafter"/>
</dbReference>